<keyword evidence="6" id="KW-1185">Reference proteome</keyword>
<dbReference type="AlphaFoldDB" id="A0A0P7ZY66"/>
<evidence type="ECO:0000256" key="2">
    <source>
        <dbReference type="SAM" id="SignalP"/>
    </source>
</evidence>
<name>A0A0P7ZY66_9HYPH</name>
<dbReference type="EMBL" id="FMBM01000002">
    <property type="protein sequence ID" value="SCC82177.1"/>
    <property type="molecule type" value="Genomic_DNA"/>
</dbReference>
<gene>
    <name evidence="4" type="ORF">GA0071312_3156</name>
    <name evidence="3" type="ORF">HLUCCO17_13265</name>
</gene>
<evidence type="ECO:0000313" key="5">
    <source>
        <dbReference type="Proteomes" id="UP000050497"/>
    </source>
</evidence>
<evidence type="ECO:0000256" key="1">
    <source>
        <dbReference type="SAM" id="MobiDB-lite"/>
    </source>
</evidence>
<feature type="region of interest" description="Disordered" evidence="1">
    <location>
        <begin position="128"/>
        <end position="153"/>
    </location>
</feature>
<protein>
    <recommendedName>
        <fullName evidence="7">Secreted protein</fullName>
    </recommendedName>
</protein>
<reference evidence="3 5" key="1">
    <citation type="submission" date="2015-09" db="EMBL/GenBank/DDBJ databases">
        <title>Identification and resolution of microdiversity through metagenomic sequencing of parallel consortia.</title>
        <authorList>
            <person name="Nelson W.C."/>
            <person name="Romine M.F."/>
            <person name="Lindemann S.R."/>
        </authorList>
    </citation>
    <scope>NUCLEOTIDE SEQUENCE [LARGE SCALE GENOMIC DNA]</scope>
    <source>
        <strain evidence="3">HL-109</strain>
    </source>
</reference>
<accession>A0A0P7ZY66</accession>
<keyword evidence="2" id="KW-0732">Signal</keyword>
<proteinExistence type="predicted"/>
<dbReference type="Proteomes" id="UP000182800">
    <property type="component" value="Unassembled WGS sequence"/>
</dbReference>
<feature type="chain" id="PRO_5006147542" description="Secreted protein" evidence="2">
    <location>
        <begin position="26"/>
        <end position="153"/>
    </location>
</feature>
<dbReference type="STRING" id="1653334.GA0071312_3156"/>
<evidence type="ECO:0000313" key="6">
    <source>
        <dbReference type="Proteomes" id="UP000182800"/>
    </source>
</evidence>
<organism evidence="3 5">
    <name type="scientific">Saliniramus fredricksonii</name>
    <dbReference type="NCBI Taxonomy" id="1653334"/>
    <lineage>
        <taxon>Bacteria</taxon>
        <taxon>Pseudomonadati</taxon>
        <taxon>Pseudomonadota</taxon>
        <taxon>Alphaproteobacteria</taxon>
        <taxon>Hyphomicrobiales</taxon>
        <taxon>Salinarimonadaceae</taxon>
        <taxon>Saliniramus</taxon>
    </lineage>
</organism>
<dbReference type="Proteomes" id="UP000050497">
    <property type="component" value="Unassembled WGS sequence"/>
</dbReference>
<evidence type="ECO:0000313" key="4">
    <source>
        <dbReference type="EMBL" id="SCC82177.1"/>
    </source>
</evidence>
<feature type="signal peptide" evidence="2">
    <location>
        <begin position="1"/>
        <end position="25"/>
    </location>
</feature>
<reference evidence="4 6" key="2">
    <citation type="submission" date="2016-08" db="EMBL/GenBank/DDBJ databases">
        <authorList>
            <person name="Varghese N."/>
            <person name="Submissions Spin"/>
        </authorList>
    </citation>
    <scope>NUCLEOTIDE SEQUENCE [LARGE SCALE GENOMIC DNA]</scope>
    <source>
        <strain evidence="4 6">HL-109</strain>
    </source>
</reference>
<dbReference type="RefSeq" id="WP_074445721.1">
    <property type="nucleotide sequence ID" value="NZ_FMBM01000002.1"/>
</dbReference>
<dbReference type="OrthoDB" id="8019615at2"/>
<sequence>MKRITFSIIAAGLVAGFATIGPQSASPVQAQGMSCDDINPMLEARSGLVERINALGTEDVDPRQACPIFRELVANGEEVMGFVEENQAWCQIPQSFVDGFTQDHEQVTGVRDQACQAAAEINRLENQARQEQEEGQLGGPGLTGRFPMPQGAL</sequence>
<evidence type="ECO:0008006" key="7">
    <source>
        <dbReference type="Google" id="ProtNLM"/>
    </source>
</evidence>
<comment type="caution">
    <text evidence="3">The sequence shown here is derived from an EMBL/GenBank/DDBJ whole genome shotgun (WGS) entry which is preliminary data.</text>
</comment>
<dbReference type="EMBL" id="LJSX01000021">
    <property type="protein sequence ID" value="KPQ09860.1"/>
    <property type="molecule type" value="Genomic_DNA"/>
</dbReference>
<evidence type="ECO:0000313" key="3">
    <source>
        <dbReference type="EMBL" id="KPQ09860.1"/>
    </source>
</evidence>